<keyword evidence="3" id="KW-0539">Nucleus</keyword>
<dbReference type="InterPro" id="IPR036427">
    <property type="entry name" value="Bromodomain-like_sf"/>
</dbReference>
<feature type="compositionally biased region" description="Gly residues" evidence="4">
    <location>
        <begin position="368"/>
        <end position="393"/>
    </location>
</feature>
<feature type="domain" description="Bromo" evidence="5">
    <location>
        <begin position="1875"/>
        <end position="1908"/>
    </location>
</feature>
<keyword evidence="8" id="KW-1185">Reference proteome</keyword>
<feature type="region of interest" description="Disordered" evidence="4">
    <location>
        <begin position="359"/>
        <end position="403"/>
    </location>
</feature>
<evidence type="ECO:0000259" key="5">
    <source>
        <dbReference type="Pfam" id="PF00439"/>
    </source>
</evidence>
<evidence type="ECO:0000256" key="4">
    <source>
        <dbReference type="SAM" id="MobiDB-lite"/>
    </source>
</evidence>
<comment type="subcellular location">
    <subcellularLocation>
        <location evidence="1">Nucleus</location>
    </subcellularLocation>
</comment>
<feature type="non-terminal residue" evidence="7">
    <location>
        <position position="1911"/>
    </location>
</feature>
<gene>
    <name evidence="7" type="ORF">GNI_032870</name>
</gene>
<evidence type="ECO:0000259" key="6">
    <source>
        <dbReference type="Pfam" id="PF12157"/>
    </source>
</evidence>
<keyword evidence="2" id="KW-0103">Bromodomain</keyword>
<evidence type="ECO:0000313" key="8">
    <source>
        <dbReference type="Proteomes" id="UP000019763"/>
    </source>
</evidence>
<accession>A0A023BAV1</accession>
<feature type="region of interest" description="Disordered" evidence="4">
    <location>
        <begin position="500"/>
        <end position="528"/>
    </location>
</feature>
<dbReference type="GO" id="GO:0051123">
    <property type="term" value="P:RNA polymerase II preinitiation complex assembly"/>
    <property type="evidence" value="ECO:0007669"/>
    <property type="project" value="TreeGrafter"/>
</dbReference>
<dbReference type="Proteomes" id="UP000019763">
    <property type="component" value="Unassembled WGS sequence"/>
</dbReference>
<dbReference type="PANTHER" id="PTHR13900">
    <property type="entry name" value="TRANSCRIPTION INITIATION FACTOR TFIID"/>
    <property type="match status" value="1"/>
</dbReference>
<name>A0A023BAV1_GRENI</name>
<dbReference type="GeneID" id="22911324"/>
<evidence type="ECO:0000313" key="7">
    <source>
        <dbReference type="EMBL" id="EZG78726.1"/>
    </source>
</evidence>
<evidence type="ECO:0000256" key="1">
    <source>
        <dbReference type="ARBA" id="ARBA00004123"/>
    </source>
</evidence>
<protein>
    <submittedName>
        <fullName evidence="7">Bromodomain protein</fullName>
    </submittedName>
</protein>
<dbReference type="PANTHER" id="PTHR13900:SF0">
    <property type="entry name" value="TRANSCRIPTION INITIATION FACTOR TFIID SUBUNIT 1"/>
    <property type="match status" value="1"/>
</dbReference>
<dbReference type="GO" id="GO:0005669">
    <property type="term" value="C:transcription factor TFIID complex"/>
    <property type="evidence" value="ECO:0007669"/>
    <property type="project" value="InterPro"/>
</dbReference>
<comment type="caution">
    <text evidence="7">The sequence shown here is derived from an EMBL/GenBank/DDBJ whole genome shotgun (WGS) entry which is preliminary data.</text>
</comment>
<feature type="compositionally biased region" description="Gly residues" evidence="4">
    <location>
        <begin position="182"/>
        <end position="207"/>
    </location>
</feature>
<dbReference type="GO" id="GO:0004402">
    <property type="term" value="F:histone acetyltransferase activity"/>
    <property type="evidence" value="ECO:0007669"/>
    <property type="project" value="InterPro"/>
</dbReference>
<dbReference type="Pfam" id="PF12157">
    <property type="entry name" value="DUF3591"/>
    <property type="match status" value="1"/>
</dbReference>
<feature type="region of interest" description="Disordered" evidence="4">
    <location>
        <begin position="1687"/>
        <end position="1807"/>
    </location>
</feature>
<feature type="domain" description="Transcription initiation factor TFIID subunit 1 histone acetyltransferase" evidence="6">
    <location>
        <begin position="1073"/>
        <end position="1329"/>
    </location>
</feature>
<dbReference type="InterPro" id="IPR040240">
    <property type="entry name" value="TAF1"/>
</dbReference>
<organism evidence="7 8">
    <name type="scientific">Gregarina niphandrodes</name>
    <name type="common">Septate eugregarine</name>
    <dbReference type="NCBI Taxonomy" id="110365"/>
    <lineage>
        <taxon>Eukaryota</taxon>
        <taxon>Sar</taxon>
        <taxon>Alveolata</taxon>
        <taxon>Apicomplexa</taxon>
        <taxon>Conoidasida</taxon>
        <taxon>Gregarinasina</taxon>
        <taxon>Eugregarinorida</taxon>
        <taxon>Gregarinidae</taxon>
        <taxon>Gregarina</taxon>
    </lineage>
</organism>
<evidence type="ECO:0000256" key="2">
    <source>
        <dbReference type="ARBA" id="ARBA00023117"/>
    </source>
</evidence>
<feature type="compositionally biased region" description="Low complexity" evidence="4">
    <location>
        <begin position="111"/>
        <end position="126"/>
    </location>
</feature>
<reference evidence="7" key="1">
    <citation type="submission" date="2013-12" db="EMBL/GenBank/DDBJ databases">
        <authorList>
            <person name="Omoto C.K."/>
            <person name="Sibley D."/>
            <person name="Venepally P."/>
            <person name="Hadjithomas M."/>
            <person name="Karamycheva S."/>
            <person name="Brunk B."/>
            <person name="Roos D."/>
            <person name="Caler E."/>
            <person name="Lorenzi H."/>
        </authorList>
    </citation>
    <scope>NUCLEOTIDE SEQUENCE</scope>
</reference>
<dbReference type="RefSeq" id="XP_011129204.1">
    <property type="nucleotide sequence ID" value="XM_011130902.1"/>
</dbReference>
<feature type="compositionally biased region" description="Acidic residues" evidence="4">
    <location>
        <begin position="1792"/>
        <end position="1802"/>
    </location>
</feature>
<evidence type="ECO:0000256" key="3">
    <source>
        <dbReference type="ARBA" id="ARBA00023242"/>
    </source>
</evidence>
<dbReference type="VEuPathDB" id="CryptoDB:GNI_032870"/>
<dbReference type="CDD" id="cd04369">
    <property type="entry name" value="Bromodomain"/>
    <property type="match status" value="1"/>
</dbReference>
<dbReference type="EMBL" id="AFNH02000251">
    <property type="protein sequence ID" value="EZG78726.1"/>
    <property type="molecule type" value="Genomic_DNA"/>
</dbReference>
<dbReference type="InterPro" id="IPR001487">
    <property type="entry name" value="Bromodomain"/>
</dbReference>
<sequence>MPGSFLSKGSRASMAAPTCISLSEGHILFMERKRRRRPLESNTSNPKTWPPLEHLYPIVVQGILEQQVFGANAVVQRIVESAKRAAALNVRMPAPAEAAAGAAARTDDGASGRSSSAGGDAAAGGDLAPDVPRAAFRGTVQVLADGALAGDQHGAGSSEETLEDPGADHLGRLGPYHMGRLGPTGGLGPSGGLGSSGHGAGSGGGRGEAATPPLEEGPSVEFVVPAERVRSRGSTAVEEPWEAGSWRAFEDAFDAPLECSAPVRRREAASQKPRVDALFWGTVAGGTEEVLGVEERYKAAVQVRPAEESFAAETLGWACRARSVVPGSVGMSRGEVSCLQYEALREAYNPQEPVLGPDDAFAAAFGRPGVGEGEGSGGGNEGGLGPSGDGSGAGSNPASGSDKSFLAQALDTIQEEVSERDAVETAMAILRHTLTEPAGGRRVYSVQKILDPAPPLLRSLVMDMNSVQVSAEDLAAKQVLPLHAYQTLLPLVARYVSRTEPPSAPGRAAPVPPPHKRIKKAPNEEPLPVKNPDAVNMLQLCKFITERLLRDYALWQTWGEILSTPGDTDLRRNHQKWSLITRMATAVASSPFAASRHEIVVWLQTHKHITDPLLHLVDGPTDPGSRHRPPHMLLPPGAMPPGGLPPGAMPPGALPQGGMAHGAVSSRALLGSPGLMPPHGAPGGAASLAGAEAMTEIALQWLTPIPDEVYLGMDPYKAINRGMGASRRDVAGGKAKALIHAPIAWSFPTAIPKSSAVTLVRHFRPDFRTGLYHAKYFQAEGVAYTLVHPSGVARSAFQKSKIAKARIETLSLPDTVDANTAGNSPLWGTWTVQYPRQSPALTEYNVRLSSSSAVHPSEVLVDVESLSIAEWCPLVVVEHATTPAMLPLPGMVAKMVRFYRPGKEPFASIAQTEAKLAGRLGPYGNLKILGDRPFYLFGCPMRIKPSHGTVIFKTSVYVGVCMVHPVDPRKPLPTPEQWRDKLFRSKRPKSVREGSRTLDHHLDYRLTDFLLVRTASYNANNPRIKVTLRPLYYGCQYETSDPRSQDVREQLREKYGVRERVAMAMDSFARMGVYVVGQHAPDAEIPSPDGKRINEWRKLWLEAYALRQANCGVPDMTANKTRCLKWFQGVFDNPGIQKILQPLKKTNAGETTISGLSTMTSNLVIGATVKIVAEEVIQKLITPEQICGIIAAQLGAAQLVFSGIRFLRHFDRLAVARSILQQRDFVCDAQWARAYAIWDKYLEHAKLPEDERDAGTTLFTLPPPFRGLHPGFTLQLGIVARVVEELLVFAPWNQWKAFQDVTAKKNAQFLLGSIFDHSLGRGEEVCFLKEDVGTAAARDSLIPVMTKFIPDSHRQLPITRYGVDPTRFVIFEEAKRNVIQETNSLALQTSLLRTGLSPNVIATMARSELVNCAYRCHFMINSRGSLPALQNQAGRLDPGDYNARINDIINRQRNTLQIDTVLEDPPRDLTDIFEEAAHPKLDQNDLEMSFLEDVGLPAVSSNANGSIGGNATGGSATGGSVIGGSVTGGNAAMMSIKGEEEDGRCTDQQLRDLVWSLESVMAPDTRLGAGPPLGLLYKEEADKFGKEIQKMRGSGDKFVFPATNPIVAAAMNAWLKKVPEGDVRTALERKEGAGVPCLRWVRRAPNLAGGPRVVNRDKVILIYGAKNITKFLKWRRDRLQLKFNKHSPTETSLAGSSVVKRGSSATTPKRPRVQLPRTDASIVKKIIGPTPRPTPSHDSRPGPAPAPAVGGVELTTQINVERPAQVSVERSTTVAAERTTTSRSKKAKADDGPDLGSDEPGIDENSLMSRETRGCLPVSSIRLTPRQQRLLQERFESGTDLTPVHFAGTPDQAAEELNNNLGRLVAGLKKPDKKFLWFWEKVQENDAPNYYSIIKTPMYLNLISQRCTQKI</sequence>
<dbReference type="InterPro" id="IPR022591">
    <property type="entry name" value="TAF1_HAT_dom"/>
</dbReference>
<proteinExistence type="predicted"/>
<dbReference type="GO" id="GO:0017025">
    <property type="term" value="F:TBP-class protein binding"/>
    <property type="evidence" value="ECO:0007669"/>
    <property type="project" value="InterPro"/>
</dbReference>
<dbReference type="SUPFAM" id="SSF47370">
    <property type="entry name" value="Bromodomain"/>
    <property type="match status" value="1"/>
</dbReference>
<dbReference type="Pfam" id="PF00439">
    <property type="entry name" value="Bromodomain"/>
    <property type="match status" value="1"/>
</dbReference>
<feature type="compositionally biased region" description="Polar residues" evidence="4">
    <location>
        <begin position="1768"/>
        <end position="1782"/>
    </location>
</feature>
<feature type="region of interest" description="Disordered" evidence="4">
    <location>
        <begin position="101"/>
        <end position="126"/>
    </location>
</feature>
<feature type="region of interest" description="Disordered" evidence="4">
    <location>
        <begin position="149"/>
        <end position="216"/>
    </location>
</feature>
<dbReference type="eggNOG" id="KOG1472">
    <property type="taxonomic scope" value="Eukaryota"/>
</dbReference>
<dbReference type="OrthoDB" id="21449at2759"/>
<dbReference type="Gene3D" id="1.20.920.10">
    <property type="entry name" value="Bromodomain-like"/>
    <property type="match status" value="1"/>
</dbReference>
<dbReference type="GO" id="GO:0016251">
    <property type="term" value="F:RNA polymerase II general transcription initiation factor activity"/>
    <property type="evidence" value="ECO:0007669"/>
    <property type="project" value="InterPro"/>
</dbReference>